<evidence type="ECO:0000313" key="2">
    <source>
        <dbReference type="EMBL" id="GBE62049.1"/>
    </source>
</evidence>
<organism evidence="2 3">
    <name type="scientific">Babesia ovata</name>
    <dbReference type="NCBI Taxonomy" id="189622"/>
    <lineage>
        <taxon>Eukaryota</taxon>
        <taxon>Sar</taxon>
        <taxon>Alveolata</taxon>
        <taxon>Apicomplexa</taxon>
        <taxon>Aconoidasida</taxon>
        <taxon>Piroplasmida</taxon>
        <taxon>Babesiidae</taxon>
        <taxon>Babesia</taxon>
    </lineage>
</organism>
<comment type="caution">
    <text evidence="2">The sequence shown here is derived from an EMBL/GenBank/DDBJ whole genome shotgun (WGS) entry which is preliminary data.</text>
</comment>
<proteinExistence type="predicted"/>
<feature type="region of interest" description="Disordered" evidence="1">
    <location>
        <begin position="172"/>
        <end position="191"/>
    </location>
</feature>
<gene>
    <name evidence="2" type="ORF">BOVATA_035420</name>
</gene>
<dbReference type="VEuPathDB" id="PiroplasmaDB:BOVATA_035420"/>
<dbReference type="GeneID" id="39875819"/>
<reference evidence="2 3" key="1">
    <citation type="journal article" date="2017" name="BMC Genomics">
        <title>Whole-genome assembly of Babesia ovata and comparative genomics between closely related pathogens.</title>
        <authorList>
            <person name="Yamagishi J."/>
            <person name="Asada M."/>
            <person name="Hakimi H."/>
            <person name="Tanaka T.Q."/>
            <person name="Sugimoto C."/>
            <person name="Kawazu S."/>
        </authorList>
    </citation>
    <scope>NUCLEOTIDE SEQUENCE [LARGE SCALE GENOMIC DNA]</scope>
    <source>
        <strain evidence="2 3">Miyake</strain>
    </source>
</reference>
<accession>A0A2H6KGF8</accession>
<keyword evidence="3" id="KW-1185">Reference proteome</keyword>
<evidence type="ECO:0000256" key="1">
    <source>
        <dbReference type="SAM" id="MobiDB-lite"/>
    </source>
</evidence>
<name>A0A2H6KGF8_9APIC</name>
<protein>
    <submittedName>
        <fullName evidence="2">Uncharacterized protein</fullName>
    </submittedName>
</protein>
<dbReference type="OrthoDB" id="10616882at2759"/>
<dbReference type="RefSeq" id="XP_028868292.1">
    <property type="nucleotide sequence ID" value="XM_029012459.1"/>
</dbReference>
<feature type="region of interest" description="Disordered" evidence="1">
    <location>
        <begin position="42"/>
        <end position="62"/>
    </location>
</feature>
<evidence type="ECO:0000313" key="3">
    <source>
        <dbReference type="Proteomes" id="UP000236319"/>
    </source>
</evidence>
<sequence length="367" mass="40303">MQPSCDTASNAKTSCIRESREQFRPFRTISAVFTVSGCDPKRASASNDLTASRGPSVPDRECSSRQITATVEASTPALAAPVAKFASAISSKLDISATDLDTKSPSSSSSQWRNLDGVREVVPRVKRVVVDHGLVVVVNFDKSLGQLLAVAHLDGEIVSLVLPVARDGRTDNVHQRSKRGVNATEKGNSHDESTFTVIPEAFEHGSVVLVELEQVEDGKQLREAVYQHLCDMVALPVAHLVGGNGDNLRLRLLEERVVHHDLLEPPQSVEVHVGVVGTLGAVHQLNLTQRELKFPGKILNALLKFLVLQGLKFVEQRGNQIRVDDHHEQVEERREEADLATFKIHSIANLRRHRTNRHPSSPGILRC</sequence>
<dbReference type="Proteomes" id="UP000236319">
    <property type="component" value="Unassembled WGS sequence"/>
</dbReference>
<dbReference type="EMBL" id="BDSA01000004">
    <property type="protein sequence ID" value="GBE62049.1"/>
    <property type="molecule type" value="Genomic_DNA"/>
</dbReference>
<dbReference type="AlphaFoldDB" id="A0A2H6KGF8"/>